<name>A0A550C488_9AGAR</name>
<dbReference type="EMBL" id="VDMD01000027">
    <property type="protein sequence ID" value="TRM59570.1"/>
    <property type="molecule type" value="Genomic_DNA"/>
</dbReference>
<dbReference type="AlphaFoldDB" id="A0A550C488"/>
<sequence length="406" mass="44360">MRSARQYIAWQEGRVMASVIAAGPEIESSGAYMDDVPMIEWKALGQSWPRSLLHMVPKELRRAVETGDLDGIALLLTHVDKAPRIKDTLCGISPFPDAGIPIVEELLGTSDESGAAIAVSGLQLTGAQLCLDLSGNAALDVDGLCDLLLTKRPQWASAFSIEAFAAGLPLPGCRCISVPMLSPAPLLRNITHFMKAVMEGGSELGAGVGDAALEADWASRSVWCTAAPMRQRDWLGTFDGKWRLAVFWTSQVTISDTLRDMGLLRGSDMASRAGRTVLAALTGDDPDRTTPKPPALFYGFLREQQRKGWLAYDKQWELLNARQFLQALREETSQPEEQQHAGILGYGTALFSYGRPPVPEDIQQEFLDVFDQVERKGGVMGSFRYAKMAVESAAQHGFRQALARVH</sequence>
<evidence type="ECO:0000313" key="2">
    <source>
        <dbReference type="Proteomes" id="UP000320762"/>
    </source>
</evidence>
<keyword evidence="2" id="KW-1185">Reference proteome</keyword>
<evidence type="ECO:0000313" key="1">
    <source>
        <dbReference type="EMBL" id="TRM59570.1"/>
    </source>
</evidence>
<reference evidence="1 2" key="1">
    <citation type="journal article" date="2019" name="New Phytol.">
        <title>Comparative genomics reveals unique wood-decay strategies and fruiting body development in the Schizophyllaceae.</title>
        <authorList>
            <person name="Almasi E."/>
            <person name="Sahu N."/>
            <person name="Krizsan K."/>
            <person name="Balint B."/>
            <person name="Kovacs G.M."/>
            <person name="Kiss B."/>
            <person name="Cseklye J."/>
            <person name="Drula E."/>
            <person name="Henrissat B."/>
            <person name="Nagy I."/>
            <person name="Chovatia M."/>
            <person name="Adam C."/>
            <person name="LaButti K."/>
            <person name="Lipzen A."/>
            <person name="Riley R."/>
            <person name="Grigoriev I.V."/>
            <person name="Nagy L.G."/>
        </authorList>
    </citation>
    <scope>NUCLEOTIDE SEQUENCE [LARGE SCALE GENOMIC DNA]</scope>
    <source>
        <strain evidence="1 2">NL-1724</strain>
    </source>
</reference>
<accession>A0A550C488</accession>
<dbReference type="Proteomes" id="UP000320762">
    <property type="component" value="Unassembled WGS sequence"/>
</dbReference>
<gene>
    <name evidence="1" type="ORF">BD626DRAFT_507581</name>
</gene>
<proteinExistence type="predicted"/>
<organism evidence="1 2">
    <name type="scientific">Schizophyllum amplum</name>
    <dbReference type="NCBI Taxonomy" id="97359"/>
    <lineage>
        <taxon>Eukaryota</taxon>
        <taxon>Fungi</taxon>
        <taxon>Dikarya</taxon>
        <taxon>Basidiomycota</taxon>
        <taxon>Agaricomycotina</taxon>
        <taxon>Agaricomycetes</taxon>
        <taxon>Agaricomycetidae</taxon>
        <taxon>Agaricales</taxon>
        <taxon>Schizophyllaceae</taxon>
        <taxon>Schizophyllum</taxon>
    </lineage>
</organism>
<comment type="caution">
    <text evidence="1">The sequence shown here is derived from an EMBL/GenBank/DDBJ whole genome shotgun (WGS) entry which is preliminary data.</text>
</comment>
<protein>
    <submittedName>
        <fullName evidence="1">Uncharacterized protein</fullName>
    </submittedName>
</protein>